<protein>
    <submittedName>
        <fullName evidence="2">VOC family protein</fullName>
    </submittedName>
</protein>
<dbReference type="Pfam" id="PF00903">
    <property type="entry name" value="Glyoxalase"/>
    <property type="match status" value="1"/>
</dbReference>
<dbReference type="PROSITE" id="PS51819">
    <property type="entry name" value="VOC"/>
    <property type="match status" value="1"/>
</dbReference>
<dbReference type="Gene3D" id="1.10.10.60">
    <property type="entry name" value="Homeodomain-like"/>
    <property type="match status" value="1"/>
</dbReference>
<reference evidence="2 3" key="1">
    <citation type="submission" date="2024-09" db="EMBL/GenBank/DDBJ databases">
        <authorList>
            <person name="Sun Q."/>
            <person name="Mori K."/>
        </authorList>
    </citation>
    <scope>NUCLEOTIDE SEQUENCE [LARGE SCALE GENOMIC DNA]</scope>
    <source>
        <strain evidence="2 3">JCM 3307</strain>
    </source>
</reference>
<dbReference type="InterPro" id="IPR029068">
    <property type="entry name" value="Glyas_Bleomycin-R_OHBP_Dase"/>
</dbReference>
<feature type="domain" description="VOC" evidence="1">
    <location>
        <begin position="145"/>
        <end position="258"/>
    </location>
</feature>
<dbReference type="SUPFAM" id="SSF54593">
    <property type="entry name" value="Glyoxalase/Bleomycin resistance protein/Dihydroxybiphenyl dioxygenase"/>
    <property type="match status" value="1"/>
</dbReference>
<evidence type="ECO:0000313" key="3">
    <source>
        <dbReference type="Proteomes" id="UP001589608"/>
    </source>
</evidence>
<dbReference type="InterPro" id="IPR004360">
    <property type="entry name" value="Glyas_Fos-R_dOase_dom"/>
</dbReference>
<name>A0ABV5M3B7_9ACTN</name>
<dbReference type="EMBL" id="JBHMCA010000020">
    <property type="protein sequence ID" value="MFB9443345.1"/>
    <property type="molecule type" value="Genomic_DNA"/>
</dbReference>
<gene>
    <name evidence="2" type="ORF">ACFFTR_09640</name>
</gene>
<dbReference type="Proteomes" id="UP001589608">
    <property type="component" value="Unassembled WGS sequence"/>
</dbReference>
<dbReference type="RefSeq" id="WP_223103552.1">
    <property type="nucleotide sequence ID" value="NZ_CP061913.1"/>
</dbReference>
<sequence length="264" mass="28370">MGPPGRPATLRRAVDVMQQHAGDPITIIVIAAAAESPRALRRALAATIGRPPTACLRGVRLEHAHREPQAADPTAGATVATVAAVDSGLVAVPRQQFNVNLDPALVRRIKHHAVDVQLSLSDLVARVLQQHLDKESAMTEDQPALILQPMVHVEDMPASVAFYEALGATVEHGSRDGDFVMLRIGAGRVGLLAHPPNPEQHEGQVELNFETTEPLETVEARLRAAAAVTIAQPTTDEGFGRQLQVTTPDGLLIKINELDRELYT</sequence>
<evidence type="ECO:0000259" key="1">
    <source>
        <dbReference type="PROSITE" id="PS51819"/>
    </source>
</evidence>
<comment type="caution">
    <text evidence="2">The sequence shown here is derived from an EMBL/GenBank/DDBJ whole genome shotgun (WGS) entry which is preliminary data.</text>
</comment>
<dbReference type="InterPro" id="IPR037523">
    <property type="entry name" value="VOC_core"/>
</dbReference>
<evidence type="ECO:0000313" key="2">
    <source>
        <dbReference type="EMBL" id="MFB9443345.1"/>
    </source>
</evidence>
<proteinExistence type="predicted"/>
<keyword evidence="3" id="KW-1185">Reference proteome</keyword>
<dbReference type="Gene3D" id="3.10.180.10">
    <property type="entry name" value="2,3-Dihydroxybiphenyl 1,2-Dioxygenase, domain 1"/>
    <property type="match status" value="1"/>
</dbReference>
<organism evidence="2 3">
    <name type="scientific">Dactylosporangium vinaceum</name>
    <dbReference type="NCBI Taxonomy" id="53362"/>
    <lineage>
        <taxon>Bacteria</taxon>
        <taxon>Bacillati</taxon>
        <taxon>Actinomycetota</taxon>
        <taxon>Actinomycetes</taxon>
        <taxon>Micromonosporales</taxon>
        <taxon>Micromonosporaceae</taxon>
        <taxon>Dactylosporangium</taxon>
    </lineage>
</organism>
<accession>A0ABV5M3B7</accession>
<dbReference type="CDD" id="cd06587">
    <property type="entry name" value="VOC"/>
    <property type="match status" value="1"/>
</dbReference>